<dbReference type="AlphaFoldDB" id="A0A098B701"/>
<evidence type="ECO:0000313" key="2">
    <source>
        <dbReference type="EMBL" id="CDX04609.1"/>
    </source>
</evidence>
<reference evidence="2" key="1">
    <citation type="submission" date="2014-07" db="EMBL/GenBank/DDBJ databases">
        <authorList>
            <person name="Hornung V.Bastian."/>
        </authorList>
    </citation>
    <scope>NUCLEOTIDE SEQUENCE</scope>
    <source>
        <strain evidence="2">PCE-S</strain>
    </source>
</reference>
<dbReference type="EMBL" id="LK996017">
    <property type="protein sequence ID" value="CDX04609.1"/>
    <property type="molecule type" value="Genomic_DNA"/>
</dbReference>
<gene>
    <name evidence="2" type="ORF">DPCES_4723</name>
</gene>
<proteinExistence type="predicted"/>
<name>A0A098B701_DESHA</name>
<dbReference type="PANTHER" id="PTHR32022:SF10">
    <property type="entry name" value="D-GLUTAMATE CYCLASE, MITOCHONDRIAL"/>
    <property type="match status" value="1"/>
</dbReference>
<accession>A0A098B701</accession>
<dbReference type="Gene3D" id="3.90.1640.20">
    <property type="entry name" value="TON_0340"/>
    <property type="match status" value="1"/>
</dbReference>
<sequence length="414" mass="45532">MSFFRKFAEILVDSPFIKEKFDEIIEFLLSSKTFVIVERLLQRVKGSSKNRAPKKQKGGGQKMKKEEYFIRQMGENLDALMNIDPTCIGINRLCYPGVRDYAGGPTAMHFAQELSKVLKPEDVVLILCGFVLRNHQRTEMDGFTGALLTARALVEGFDVKPVIVIPQESQQALKNCAAVVGLNYYDSLDLVLERPFAMTGVVIPKDAKAAEECADKILAFNPRALISMETASPNEKGVYHMAYGWDVTKIEAKMDVLFNKVKERAIPTFSIGDCGNELGMGAIKNYIQEHVPGAGEGGCICECKGGAAAATAADHIIIAKTADWGCYAMIAALAYLKKNMKIMHDANLQADLMKAAAYHGMLTTNGSLTPAIDGFSVKFNATLIDLMRQCVEIGVTSEDAMWIDKFTKTGFFTE</sequence>
<organism evidence="2">
    <name type="scientific">Desulfitobacterium hafniense</name>
    <name type="common">Desulfitobacterium frappieri</name>
    <dbReference type="NCBI Taxonomy" id="49338"/>
    <lineage>
        <taxon>Bacteria</taxon>
        <taxon>Bacillati</taxon>
        <taxon>Bacillota</taxon>
        <taxon>Clostridia</taxon>
        <taxon>Eubacteriales</taxon>
        <taxon>Desulfitobacteriaceae</taxon>
        <taxon>Desulfitobacterium</taxon>
    </lineage>
</organism>
<dbReference type="Pfam" id="PF14336">
    <property type="entry name" value="GLUCM-like_C"/>
    <property type="match status" value="1"/>
</dbReference>
<protein>
    <recommendedName>
        <fullName evidence="1">D-glutamate cyclase-like C-terminal domain-containing protein</fullName>
    </recommendedName>
</protein>
<dbReference type="PATRIC" id="fig|49338.4.peg.5079"/>
<dbReference type="PANTHER" id="PTHR32022">
    <property type="entry name" value="D-GLUTAMATE CYCLASE, MITOCHONDRIAL"/>
    <property type="match status" value="1"/>
</dbReference>
<feature type="domain" description="D-glutamate cyclase-like C-terminal" evidence="1">
    <location>
        <begin position="77"/>
        <end position="387"/>
    </location>
</feature>
<dbReference type="InterPro" id="IPR025504">
    <property type="entry name" value="GLUCM_C"/>
</dbReference>
<evidence type="ECO:0000259" key="1">
    <source>
        <dbReference type="Pfam" id="PF14336"/>
    </source>
</evidence>